<reference evidence="11" key="1">
    <citation type="journal article" date="2020" name="Microb. Genom.">
        <title>Genetic diversity of clinical and environmental Mucorales isolates obtained from an investigation of mucormycosis cases among solid organ transplant recipients.</title>
        <authorList>
            <person name="Nguyen M.H."/>
            <person name="Kaul D."/>
            <person name="Muto C."/>
            <person name="Cheng S.J."/>
            <person name="Richter R.A."/>
            <person name="Bruno V.M."/>
            <person name="Liu G."/>
            <person name="Beyhan S."/>
            <person name="Sundermann A.J."/>
            <person name="Mounaud S."/>
            <person name="Pasculle A.W."/>
            <person name="Nierman W.C."/>
            <person name="Driscoll E."/>
            <person name="Cumbie R."/>
            <person name="Clancy C.J."/>
            <person name="Dupont C.L."/>
        </authorList>
    </citation>
    <scope>NUCLEOTIDE SEQUENCE</scope>
    <source>
        <strain evidence="11">GL11</strain>
    </source>
</reference>
<keyword evidence="7" id="KW-0067">ATP-binding</keyword>
<sequence length="1752" mass="200713">MEALDAEMEEIATNVKINRGIKLSNAAKSGRLAGGVVERTAQKWARRLKEDKDWNILEKQTNKINKSAGQLDEKHKIHLLNFYDSNPQARVVDAVCSLTEKVESFTLKESSRGLRSGAKQIWITLKTVFFVDESAFDINMRPPGGWSIKGTPAIVITPTTRAVSHTVLGAISAKYVVSMELRNPQEHTFKRLKIDSGNRKRKAPSKPKKPASKGTVTGHYMNFIQKTMDEMDCIPEMKGYYIVMDNAPIHTSNEIDTMDEEEEHNTLLLIHHPNSVLVANHHGECHIVPLLSQSIQFTPHSPTKSSFSNATRRFFQTKLPIVFRKDMAITASFASLPAVIIADLQNGNVPTAGSNDQGWTIVHRRRYRGKNGVGETRHNTKSPVSSLFDFVIDEEIDPSDQVTCSVFVKWEKEDNNHDSYKMTNTMSFLQKKDERYFKDPIPETPEKFLEIVDSVHTAIENNMQPTRISQGSSGSYFCRNIEGKIVGVFKPKNEEPYGRLNPKWTKWIHRHLFPCFFGRSGLIPNLGYISEAAASLIDRKLGTNIVPYTDVIHLASSSFHYDYLDRRANRIPPKIGSFQCFLTNYKDATVFFRKHPFGIERSVSSRGSTSSLIVGRTVWGGCLGSTDEVNEESGEMDSNTKQEEGQFRWTVQLQNQFRREFEQLVILDYLMRNTDRGLDNWMIKYCPGKKNKSSNQSCYSSLHENDEEEKEHIHVAAIDNGLAFPYKHPDQWRSYPYGWTAMPDALVNRPFSEETRHQFLPILSDPLWWRETVREMRGLFELDDDFDERMFQRQMAVLKGQGFNIVRALKDPSAGPIDLVAMERVVIKQEEILIEFSEKALQSRCDFGYRIPNKRSNSLDAIANSIMTNNTRTVERDQNWRQKVKNRLSIDLGPKGSLFNKKRKNNYDRAFDSDGDLSEEEEEEHVPPKKLWLSTRKRRSLSVPDLHKLKKEWDLYQQVHSHLDNARSLQIDLLNIKTYTTIKRPQMRVKMGALQYYSKCVDVPTGDWNEGFIFTVSYHAQLFNTVEFDLYDKPYKLWPSSMKHVGKAKLKLSSLAGRSEVFVTFIPIYEYHSHRLLPSDYKSKLVNVVDPNTVSKKIGDLHLIGSIQVRIRYKFQQSIDTPDCLPTLSDKQSSTSSLHSVTSTKSTASSENHNNRKTSYDQGELAQSQEDVNDLFQDRLIRIMSTRVPSEQSLKAANMKHDAEHSVSPSDHHPHFGWLFRPSKDAPKSSRGRRYGFSQTDSDDHLHFNPDHSQSQDSLSLIDLSTRRKLTHKARKKAKHIIHSVNFGDRDFATQWMQDSFNDIAVSYPMVDKLVGMVVSKQTRAMVRAIIKTANEFGQGFRVTGFQLLKAALLIQKFYETLPPAPVSKPVQDIALIDDACHYFGYALIAYGWRGLYYLGAYAQYMRGFKDRRSNRMAIIRYLQLNPEDLLGYEYALRKGASFQPSYFIAIDRSRKSIVLSIRGTWSLYDAITDLVCEYRPWKKGLVHSGMLASAQWFYTSIIPQIFRYISHHHKELDRFIITGHSLGGGTAGLLTMMVADQIDQLRKIANNSLFDLHCYNYAPTAACSEDLAKQYEQFIHSFICHDDIVGRLSYGSAMKLKELILDTISTYSTLGGFRKTITHHESRKVCLDIIGKRRDELNNITKSMYPSLYIPGKIVQIRREKDKKKNTNEEKDDGYIEVSKNRRSSVAVMENISKHLPGANSTQYSLHYTTSTISDEMALTKTCIEDHMITAYYEAFTAIKTHYLKDK</sequence>
<dbReference type="GO" id="GO:0000329">
    <property type="term" value="C:fungal-type vacuole membrane"/>
    <property type="evidence" value="ECO:0007669"/>
    <property type="project" value="TreeGrafter"/>
</dbReference>
<keyword evidence="5" id="KW-0547">Nucleotide-binding</keyword>
<dbReference type="InterPro" id="IPR018936">
    <property type="entry name" value="PI3/4_kinase_CS"/>
</dbReference>
<dbReference type="GO" id="GO:0005802">
    <property type="term" value="C:trans-Golgi network"/>
    <property type="evidence" value="ECO:0007669"/>
    <property type="project" value="TreeGrafter"/>
</dbReference>
<evidence type="ECO:0000259" key="10">
    <source>
        <dbReference type="PROSITE" id="PS50290"/>
    </source>
</evidence>
<protein>
    <recommendedName>
        <fullName evidence="2">1-phosphatidylinositol 4-kinase</fullName>
        <ecNumber evidence="2">2.7.1.67</ecNumber>
    </recommendedName>
</protein>
<gene>
    <name evidence="11" type="ORF">G6F64_005015</name>
</gene>
<evidence type="ECO:0000313" key="11">
    <source>
        <dbReference type="EMBL" id="KAG1309833.1"/>
    </source>
</evidence>
<accession>A0A9P6XC04</accession>
<dbReference type="Gene3D" id="3.30.420.10">
    <property type="entry name" value="Ribonuclease H-like superfamily/Ribonuclease H"/>
    <property type="match status" value="1"/>
</dbReference>
<evidence type="ECO:0000256" key="1">
    <source>
        <dbReference type="ARBA" id="ARBA00004236"/>
    </source>
</evidence>
<organism evidence="11 12">
    <name type="scientific">Rhizopus oryzae</name>
    <name type="common">Mucormycosis agent</name>
    <name type="synonym">Rhizopus arrhizus var. delemar</name>
    <dbReference type="NCBI Taxonomy" id="64495"/>
    <lineage>
        <taxon>Eukaryota</taxon>
        <taxon>Fungi</taxon>
        <taxon>Fungi incertae sedis</taxon>
        <taxon>Mucoromycota</taxon>
        <taxon>Mucoromycotina</taxon>
        <taxon>Mucoromycetes</taxon>
        <taxon>Mucorales</taxon>
        <taxon>Mucorineae</taxon>
        <taxon>Rhizopodaceae</taxon>
        <taxon>Rhizopus</taxon>
    </lineage>
</organism>
<feature type="region of interest" description="Disordered" evidence="9">
    <location>
        <begin position="188"/>
        <end position="216"/>
    </location>
</feature>
<feature type="compositionally biased region" description="Low complexity" evidence="9">
    <location>
        <begin position="1133"/>
        <end position="1147"/>
    </location>
</feature>
<keyword evidence="8" id="KW-0472">Membrane</keyword>
<dbReference type="GO" id="GO:0007032">
    <property type="term" value="P:endosome organization"/>
    <property type="evidence" value="ECO:0007669"/>
    <property type="project" value="TreeGrafter"/>
</dbReference>
<dbReference type="GO" id="GO:0005524">
    <property type="term" value="F:ATP binding"/>
    <property type="evidence" value="ECO:0007669"/>
    <property type="project" value="UniProtKB-KW"/>
</dbReference>
<evidence type="ECO:0000256" key="9">
    <source>
        <dbReference type="SAM" id="MobiDB-lite"/>
    </source>
</evidence>
<keyword evidence="6" id="KW-0418">Kinase</keyword>
<keyword evidence="12" id="KW-1185">Reference proteome</keyword>
<dbReference type="Gene3D" id="3.40.50.1820">
    <property type="entry name" value="alpha/beta hydrolase"/>
    <property type="match status" value="1"/>
</dbReference>
<feature type="compositionally biased region" description="Basic and acidic residues" evidence="9">
    <location>
        <begin position="188"/>
        <end position="198"/>
    </location>
</feature>
<evidence type="ECO:0000256" key="8">
    <source>
        <dbReference type="ARBA" id="ARBA00023136"/>
    </source>
</evidence>
<dbReference type="GO" id="GO:0003676">
    <property type="term" value="F:nucleic acid binding"/>
    <property type="evidence" value="ECO:0007669"/>
    <property type="project" value="InterPro"/>
</dbReference>
<comment type="caution">
    <text evidence="11">The sequence shown here is derived from an EMBL/GenBank/DDBJ whole genome shotgun (WGS) entry which is preliminary data.</text>
</comment>
<comment type="subcellular location">
    <subcellularLocation>
        <location evidence="1">Cell membrane</location>
    </subcellularLocation>
</comment>
<dbReference type="PROSITE" id="PS00916">
    <property type="entry name" value="PI3_4_KINASE_2"/>
    <property type="match status" value="1"/>
</dbReference>
<dbReference type="InterPro" id="IPR002921">
    <property type="entry name" value="Fungal_lipase-type"/>
</dbReference>
<dbReference type="Pfam" id="PF00454">
    <property type="entry name" value="PI3_PI4_kinase"/>
    <property type="match status" value="1"/>
</dbReference>
<dbReference type="GO" id="GO:0004430">
    <property type="term" value="F:1-phosphatidylinositol 4-kinase activity"/>
    <property type="evidence" value="ECO:0007669"/>
    <property type="project" value="UniProtKB-EC"/>
</dbReference>
<feature type="compositionally biased region" description="Basic and acidic residues" evidence="9">
    <location>
        <begin position="1199"/>
        <end position="1214"/>
    </location>
</feature>
<feature type="region of interest" description="Disordered" evidence="9">
    <location>
        <begin position="1126"/>
        <end position="1169"/>
    </location>
</feature>
<dbReference type="PANTHER" id="PTHR12865">
    <property type="entry name" value="PHOSPHATIDYLINOSITOL 4-KINASE TYPE-II"/>
    <property type="match status" value="1"/>
</dbReference>
<feature type="compositionally biased region" description="Basic residues" evidence="9">
    <location>
        <begin position="199"/>
        <end position="211"/>
    </location>
</feature>
<dbReference type="EC" id="2.7.1.67" evidence="2"/>
<dbReference type="GO" id="GO:0005768">
    <property type="term" value="C:endosome"/>
    <property type="evidence" value="ECO:0007669"/>
    <property type="project" value="TreeGrafter"/>
</dbReference>
<keyword evidence="3" id="KW-1003">Cell membrane</keyword>
<dbReference type="InterPro" id="IPR039756">
    <property type="entry name" value="Lsb6/PI4K2"/>
</dbReference>
<feature type="domain" description="PI3K/PI4K catalytic" evidence="10">
    <location>
        <begin position="462"/>
        <end position="828"/>
    </location>
</feature>
<dbReference type="PANTHER" id="PTHR12865:SF1">
    <property type="entry name" value="PHOSPHATIDYLINOSITOL 4-KINASE TYPE 2"/>
    <property type="match status" value="1"/>
</dbReference>
<evidence type="ECO:0000256" key="4">
    <source>
        <dbReference type="ARBA" id="ARBA00022679"/>
    </source>
</evidence>
<dbReference type="GO" id="GO:0007030">
    <property type="term" value="P:Golgi organization"/>
    <property type="evidence" value="ECO:0007669"/>
    <property type="project" value="TreeGrafter"/>
</dbReference>
<proteinExistence type="predicted"/>
<evidence type="ECO:0000256" key="5">
    <source>
        <dbReference type="ARBA" id="ARBA00022741"/>
    </source>
</evidence>
<dbReference type="GO" id="GO:0046854">
    <property type="term" value="P:phosphatidylinositol phosphate biosynthetic process"/>
    <property type="evidence" value="ECO:0007669"/>
    <property type="project" value="TreeGrafter"/>
</dbReference>
<feature type="region of interest" description="Disordered" evidence="9">
    <location>
        <begin position="1191"/>
        <end position="1257"/>
    </location>
</feature>
<dbReference type="InterPro" id="IPR029058">
    <property type="entry name" value="AB_hydrolase_fold"/>
</dbReference>
<dbReference type="EMBL" id="JAANQT010000583">
    <property type="protein sequence ID" value="KAG1309833.1"/>
    <property type="molecule type" value="Genomic_DNA"/>
</dbReference>
<evidence type="ECO:0000313" key="12">
    <source>
        <dbReference type="Proteomes" id="UP000716291"/>
    </source>
</evidence>
<evidence type="ECO:0000256" key="6">
    <source>
        <dbReference type="ARBA" id="ARBA00022777"/>
    </source>
</evidence>
<evidence type="ECO:0000256" key="7">
    <source>
        <dbReference type="ARBA" id="ARBA00022840"/>
    </source>
</evidence>
<dbReference type="GO" id="GO:0005886">
    <property type="term" value="C:plasma membrane"/>
    <property type="evidence" value="ECO:0007669"/>
    <property type="project" value="UniProtKB-SubCell"/>
</dbReference>
<evidence type="ECO:0000256" key="2">
    <source>
        <dbReference type="ARBA" id="ARBA00012169"/>
    </source>
</evidence>
<dbReference type="Pfam" id="PF01764">
    <property type="entry name" value="Lipase_3"/>
    <property type="match status" value="1"/>
</dbReference>
<dbReference type="SUPFAM" id="SSF53474">
    <property type="entry name" value="alpha/beta-Hydrolases"/>
    <property type="match status" value="1"/>
</dbReference>
<dbReference type="Proteomes" id="UP000716291">
    <property type="component" value="Unassembled WGS sequence"/>
</dbReference>
<dbReference type="InterPro" id="IPR036397">
    <property type="entry name" value="RNaseH_sf"/>
</dbReference>
<name>A0A9P6XC04_RHIOR</name>
<dbReference type="InterPro" id="IPR000403">
    <property type="entry name" value="PI3/4_kinase_cat_dom"/>
</dbReference>
<keyword evidence="4" id="KW-0808">Transferase</keyword>
<dbReference type="CDD" id="cd00519">
    <property type="entry name" value="Lipase_3"/>
    <property type="match status" value="1"/>
</dbReference>
<evidence type="ECO:0000256" key="3">
    <source>
        <dbReference type="ARBA" id="ARBA00022475"/>
    </source>
</evidence>
<dbReference type="PROSITE" id="PS50290">
    <property type="entry name" value="PI3_4_KINASE_3"/>
    <property type="match status" value="1"/>
</dbReference>